<organism evidence="1 2">
    <name type="scientific">Micromonospora echinofusca</name>
    <dbReference type="NCBI Taxonomy" id="47858"/>
    <lineage>
        <taxon>Bacteria</taxon>
        <taxon>Bacillati</taxon>
        <taxon>Actinomycetota</taxon>
        <taxon>Actinomycetes</taxon>
        <taxon>Micromonosporales</taxon>
        <taxon>Micromonosporaceae</taxon>
        <taxon>Micromonospora</taxon>
    </lineage>
</organism>
<dbReference type="EMBL" id="LT607733">
    <property type="protein sequence ID" value="SCG16344.1"/>
    <property type="molecule type" value="Genomic_DNA"/>
</dbReference>
<protein>
    <submittedName>
        <fullName evidence="1">Uncharacterized protein</fullName>
    </submittedName>
</protein>
<reference evidence="1 2" key="1">
    <citation type="submission" date="2016-06" db="EMBL/GenBank/DDBJ databases">
        <authorList>
            <person name="Kjaerup R.B."/>
            <person name="Dalgaard T.S."/>
            <person name="Juul-Madsen H.R."/>
        </authorList>
    </citation>
    <scope>NUCLEOTIDE SEQUENCE [LARGE SCALE GENOMIC DNA]</scope>
    <source>
        <strain evidence="1 2">DSM 43913</strain>
    </source>
</reference>
<gene>
    <name evidence="1" type="ORF">GA0070610_2606</name>
</gene>
<evidence type="ECO:0000313" key="1">
    <source>
        <dbReference type="EMBL" id="SCG16344.1"/>
    </source>
</evidence>
<sequence length="103" mass="11032">MTDAGTPEPLTLNLYCRLTVAVTDPQVLTEYAVADLRAADIDWPAEEDDLEAAVADLRNDIVVSLASVVDISRMVEGLPGVAARGGLCWAEPGPPREAVWRAE</sequence>
<dbReference type="GeneID" id="95802408"/>
<accession>A0A1C5G8X4</accession>
<keyword evidence="2" id="KW-1185">Reference proteome</keyword>
<name>A0A1C5G8X4_MICEH</name>
<dbReference type="AlphaFoldDB" id="A0A1C5G8X4"/>
<proteinExistence type="predicted"/>
<dbReference type="RefSeq" id="WP_089000249.1">
    <property type="nucleotide sequence ID" value="NZ_JBFAAC010000030.1"/>
</dbReference>
<evidence type="ECO:0000313" key="2">
    <source>
        <dbReference type="Proteomes" id="UP000198251"/>
    </source>
</evidence>
<dbReference type="Proteomes" id="UP000198251">
    <property type="component" value="Chromosome I"/>
</dbReference>